<dbReference type="SUPFAM" id="SSF53187">
    <property type="entry name" value="Zn-dependent exopeptidases"/>
    <property type="match status" value="1"/>
</dbReference>
<evidence type="ECO:0000256" key="2">
    <source>
        <dbReference type="ARBA" id="ARBA00022438"/>
    </source>
</evidence>
<dbReference type="PANTHER" id="PTHR11963:SF23">
    <property type="entry name" value="CYTOSOL AMINOPEPTIDASE"/>
    <property type="match status" value="1"/>
</dbReference>
<keyword evidence="4" id="KW-0378">Hydrolase</keyword>
<keyword evidence="7" id="KW-1185">Reference proteome</keyword>
<evidence type="ECO:0000256" key="4">
    <source>
        <dbReference type="ARBA" id="ARBA00022801"/>
    </source>
</evidence>
<dbReference type="GO" id="GO:0006508">
    <property type="term" value="P:proteolysis"/>
    <property type="evidence" value="ECO:0007669"/>
    <property type="project" value="UniProtKB-KW"/>
</dbReference>
<protein>
    <submittedName>
        <fullName evidence="6">Leucyl aminopeptidase</fullName>
    </submittedName>
</protein>
<dbReference type="EMBL" id="QJSX01000001">
    <property type="protein sequence ID" value="PYE56358.1"/>
    <property type="molecule type" value="Genomic_DNA"/>
</dbReference>
<evidence type="ECO:0000313" key="6">
    <source>
        <dbReference type="EMBL" id="PYE56358.1"/>
    </source>
</evidence>
<evidence type="ECO:0000313" key="7">
    <source>
        <dbReference type="Proteomes" id="UP000248326"/>
    </source>
</evidence>
<reference evidence="6 7" key="1">
    <citation type="submission" date="2018-06" db="EMBL/GenBank/DDBJ databases">
        <title>Genomic Encyclopedia of Type Strains, Phase IV (KMG-IV): sequencing the most valuable type-strain genomes for metagenomic binning, comparative biology and taxonomic classification.</title>
        <authorList>
            <person name="Goeker M."/>
        </authorList>
    </citation>
    <scope>NUCLEOTIDE SEQUENCE [LARGE SCALE GENOMIC DNA]</scope>
    <source>
        <strain evidence="6 7">DSM 18048</strain>
    </source>
</reference>
<dbReference type="Proteomes" id="UP000248326">
    <property type="component" value="Unassembled WGS sequence"/>
</dbReference>
<proteinExistence type="inferred from homology"/>
<feature type="domain" description="Cytosol aminopeptidase" evidence="5">
    <location>
        <begin position="300"/>
        <end position="307"/>
    </location>
</feature>
<organism evidence="6 7">
    <name type="scientific">Deinococcus yavapaiensis KR-236</name>
    <dbReference type="NCBI Taxonomy" id="694435"/>
    <lineage>
        <taxon>Bacteria</taxon>
        <taxon>Thermotogati</taxon>
        <taxon>Deinococcota</taxon>
        <taxon>Deinococci</taxon>
        <taxon>Deinococcales</taxon>
        <taxon>Deinococcaceae</taxon>
        <taxon>Deinococcus</taxon>
    </lineage>
</organism>
<dbReference type="GO" id="GO:0005737">
    <property type="term" value="C:cytoplasm"/>
    <property type="evidence" value="ECO:0007669"/>
    <property type="project" value="InterPro"/>
</dbReference>
<keyword evidence="2 6" id="KW-0031">Aminopeptidase</keyword>
<dbReference type="PROSITE" id="PS00631">
    <property type="entry name" value="CYTOSOL_AP"/>
    <property type="match status" value="1"/>
</dbReference>
<dbReference type="SUPFAM" id="SSF52949">
    <property type="entry name" value="Macro domain-like"/>
    <property type="match status" value="1"/>
</dbReference>
<dbReference type="Gene3D" id="3.40.630.10">
    <property type="entry name" value="Zn peptidases"/>
    <property type="match status" value="1"/>
</dbReference>
<dbReference type="PANTHER" id="PTHR11963">
    <property type="entry name" value="LEUCINE AMINOPEPTIDASE-RELATED"/>
    <property type="match status" value="1"/>
</dbReference>
<keyword evidence="3" id="KW-0645">Protease</keyword>
<dbReference type="CDD" id="cd00433">
    <property type="entry name" value="Peptidase_M17"/>
    <property type="match status" value="1"/>
</dbReference>
<dbReference type="InterPro" id="IPR000819">
    <property type="entry name" value="Peptidase_M17_C"/>
</dbReference>
<dbReference type="PRINTS" id="PR00481">
    <property type="entry name" value="LAMNOPPTDASE"/>
</dbReference>
<dbReference type="OrthoDB" id="9809354at2"/>
<dbReference type="InterPro" id="IPR043472">
    <property type="entry name" value="Macro_dom-like"/>
</dbReference>
<evidence type="ECO:0000259" key="5">
    <source>
        <dbReference type="PROSITE" id="PS00631"/>
    </source>
</evidence>
<dbReference type="InterPro" id="IPR011356">
    <property type="entry name" value="Leucine_aapep/pepB"/>
</dbReference>
<comment type="caution">
    <text evidence="6">The sequence shown here is derived from an EMBL/GenBank/DDBJ whole genome shotgun (WGS) entry which is preliminary data.</text>
</comment>
<name>A0A318SBD0_9DEIO</name>
<dbReference type="GO" id="GO:0030145">
    <property type="term" value="F:manganese ion binding"/>
    <property type="evidence" value="ECO:0007669"/>
    <property type="project" value="InterPro"/>
</dbReference>
<sequence length="454" mass="47685">MQLRSDSAPADLHLTLVTEDASLDPAAARVATTLKDGEVTLVRGESRDVALALPPLDVSAARALGVKIARLAKDVRATSVSTDEFNPEFAPAFAIGVTLGAYRFTKFKSDDAPVLSSVSVGGLTDELAERIVAVASGVNLARDLVNRPLNDLTPKDFTREAHKLADEFGLELEVWGRAECEVRGMRLFLAVNEGSAHEPQFIQLTYKPQHATRVIALVGKSVMFDTGGYSIKTSAGMATMKCDMGGGAAVLGAMRALALLKPDVEVRAYLPACDNAISGAAMRPGDVFRAANGKTVEVTNTDAEGRLTLADALTIACDEGADLVVDLATLTGAKVVALGDDLAALFTSDAAVEFELREAAARADEGMWPMPLHSAYLKGYKKGPADLKNSDLKPSGGAIKAALFLREFVTKPWAHLDIAGCAFAEGEHDLGPSGGTGYGVMTLVELVAPTTALS</sequence>
<dbReference type="Pfam" id="PF00883">
    <property type="entry name" value="Peptidase_M17"/>
    <property type="match status" value="1"/>
</dbReference>
<dbReference type="AlphaFoldDB" id="A0A318SBD0"/>
<dbReference type="GO" id="GO:0070006">
    <property type="term" value="F:metalloaminopeptidase activity"/>
    <property type="evidence" value="ECO:0007669"/>
    <property type="project" value="InterPro"/>
</dbReference>
<dbReference type="Gene3D" id="3.40.220.10">
    <property type="entry name" value="Leucine Aminopeptidase, subunit E, domain 1"/>
    <property type="match status" value="1"/>
</dbReference>
<gene>
    <name evidence="6" type="ORF">DES52_101162</name>
</gene>
<comment type="similarity">
    <text evidence="1">Belongs to the peptidase M17 family.</text>
</comment>
<dbReference type="RefSeq" id="WP_110884860.1">
    <property type="nucleotide sequence ID" value="NZ_QJSX01000001.1"/>
</dbReference>
<evidence type="ECO:0000256" key="3">
    <source>
        <dbReference type="ARBA" id="ARBA00022670"/>
    </source>
</evidence>
<accession>A0A318SBD0</accession>
<evidence type="ECO:0000256" key="1">
    <source>
        <dbReference type="ARBA" id="ARBA00009528"/>
    </source>
</evidence>